<proteinExistence type="inferred from homology"/>
<dbReference type="AlphaFoldDB" id="A0A4Y1RS60"/>
<evidence type="ECO:0000256" key="1">
    <source>
        <dbReference type="PROSITE-ProRule" id="PRU00285"/>
    </source>
</evidence>
<dbReference type="InterPro" id="IPR039321">
    <property type="entry name" value="IDM2/3-like"/>
</dbReference>
<evidence type="ECO:0000256" key="2">
    <source>
        <dbReference type="RuleBase" id="RU003616"/>
    </source>
</evidence>
<evidence type="ECO:0000256" key="3">
    <source>
        <dbReference type="SAM" id="MobiDB-lite"/>
    </source>
</evidence>
<dbReference type="FunFam" id="2.60.40.790:FF:000049">
    <property type="entry name" value="Increased DNA methylation 3"/>
    <property type="match status" value="1"/>
</dbReference>
<gene>
    <name evidence="5" type="ORF">Prudu_018323</name>
</gene>
<accession>A0A4Y1RS60</accession>
<feature type="non-terminal residue" evidence="5">
    <location>
        <position position="1"/>
    </location>
</feature>
<evidence type="ECO:0000259" key="4">
    <source>
        <dbReference type="PROSITE" id="PS01031"/>
    </source>
</evidence>
<dbReference type="InterPro" id="IPR002068">
    <property type="entry name" value="A-crystallin/Hsp20_dom"/>
</dbReference>
<dbReference type="CDD" id="cd06464">
    <property type="entry name" value="ACD_sHsps-like"/>
    <property type="match status" value="1"/>
</dbReference>
<comment type="similarity">
    <text evidence="1 2">Belongs to the small heat shock protein (HSP20) family.</text>
</comment>
<reference evidence="5" key="1">
    <citation type="journal article" date="2019" name="Science">
        <title>Mutation of a bHLH transcription factor allowed almond domestication.</title>
        <authorList>
            <person name="Sanchez-Perez R."/>
            <person name="Pavan S."/>
            <person name="Mazzeo R."/>
            <person name="Moldovan C."/>
            <person name="Aiese Cigliano R."/>
            <person name="Del Cueto J."/>
            <person name="Ricciardi F."/>
            <person name="Lotti C."/>
            <person name="Ricciardi L."/>
            <person name="Dicenta F."/>
            <person name="Lopez-Marques R.L."/>
            <person name="Lindberg Moller B."/>
        </authorList>
    </citation>
    <scope>NUCLEOTIDE SEQUENCE</scope>
</reference>
<dbReference type="SUPFAM" id="SSF49764">
    <property type="entry name" value="HSP20-like chaperones"/>
    <property type="match status" value="1"/>
</dbReference>
<protein>
    <submittedName>
        <fullName evidence="5">HSP20-like chaperones superfamily protein</fullName>
    </submittedName>
</protein>
<feature type="region of interest" description="Disordered" evidence="3">
    <location>
        <begin position="1"/>
        <end position="58"/>
    </location>
</feature>
<sequence length="239" mass="26054">KLPHSVRLINKQSKRAKAQGTPRCDAVSYISGRPQMATSGPTRFAGASKTNEPDHFDPQQPILDVKPLNSMPYIGPPTMHPSTTTDSDAREKLKPTVIILPPDSTREQWNKALETNKSGIVLTGAAARGQVGPIIGLVDIGENEDSYLFRVNLPGVLRDENFECSVDIDGEVFIKGVTTTGEKTVCKNSQVFKMQTQNLCPPGHFSISFQLPGPVECQKVTLSFETDGILEAIVQKKLP</sequence>
<feature type="domain" description="SHSP" evidence="4">
    <location>
        <begin position="126"/>
        <end position="239"/>
    </location>
</feature>
<dbReference type="Gene3D" id="2.60.40.790">
    <property type="match status" value="1"/>
</dbReference>
<dbReference type="EMBL" id="AP019302">
    <property type="protein sequence ID" value="BBH06616.1"/>
    <property type="molecule type" value="Genomic_DNA"/>
</dbReference>
<dbReference type="PANTHER" id="PTHR34661">
    <property type="entry name" value="INCREASED DNA METHYLATION 3"/>
    <property type="match status" value="1"/>
</dbReference>
<evidence type="ECO:0000313" key="5">
    <source>
        <dbReference type="EMBL" id="BBH06616.1"/>
    </source>
</evidence>
<dbReference type="InterPro" id="IPR008978">
    <property type="entry name" value="HSP20-like_chaperone"/>
</dbReference>
<name>A0A4Y1RS60_PRUDU</name>
<dbReference type="GO" id="GO:0005634">
    <property type="term" value="C:nucleus"/>
    <property type="evidence" value="ECO:0007669"/>
    <property type="project" value="TreeGrafter"/>
</dbReference>
<dbReference type="Pfam" id="PF00011">
    <property type="entry name" value="HSP20"/>
    <property type="match status" value="1"/>
</dbReference>
<dbReference type="PANTHER" id="PTHR34661:SF8">
    <property type="entry name" value="ALPHA-CRYSTALLIN DOMAIN-CONTAINING PROTEIN 22.3"/>
    <property type="match status" value="1"/>
</dbReference>
<organism evidence="5">
    <name type="scientific">Prunus dulcis</name>
    <name type="common">Almond</name>
    <name type="synonym">Amygdalus dulcis</name>
    <dbReference type="NCBI Taxonomy" id="3755"/>
    <lineage>
        <taxon>Eukaryota</taxon>
        <taxon>Viridiplantae</taxon>
        <taxon>Streptophyta</taxon>
        <taxon>Embryophyta</taxon>
        <taxon>Tracheophyta</taxon>
        <taxon>Spermatophyta</taxon>
        <taxon>Magnoliopsida</taxon>
        <taxon>eudicotyledons</taxon>
        <taxon>Gunneridae</taxon>
        <taxon>Pentapetalae</taxon>
        <taxon>rosids</taxon>
        <taxon>fabids</taxon>
        <taxon>Rosales</taxon>
        <taxon>Rosaceae</taxon>
        <taxon>Amygdaloideae</taxon>
        <taxon>Amygdaleae</taxon>
        <taxon>Prunus</taxon>
    </lineage>
</organism>
<dbReference type="PROSITE" id="PS01031">
    <property type="entry name" value="SHSP"/>
    <property type="match status" value="1"/>
</dbReference>